<gene>
    <name evidence="13" type="primary">LOC104588040</name>
</gene>
<evidence type="ECO:0000256" key="6">
    <source>
        <dbReference type="ARBA" id="ARBA00022989"/>
    </source>
</evidence>
<keyword evidence="12" id="KW-1185">Reference proteome</keyword>
<dbReference type="GeneID" id="104588040"/>
<dbReference type="Proteomes" id="UP000189703">
    <property type="component" value="Unplaced"/>
</dbReference>
<dbReference type="InterPro" id="IPR019378">
    <property type="entry name" value="GDP-Fuc_O-FucTrfase"/>
</dbReference>
<comment type="similarity">
    <text evidence="2">Belongs to the glycosyltransferase GT106 family.</text>
</comment>
<keyword evidence="3" id="KW-0328">Glycosyltransferase</keyword>
<evidence type="ECO:0000256" key="2">
    <source>
        <dbReference type="ARBA" id="ARBA00007737"/>
    </source>
</evidence>
<keyword evidence="8" id="KW-0325">Glycoprotein</keyword>
<evidence type="ECO:0000256" key="11">
    <source>
        <dbReference type="ARBA" id="ARBA00030350"/>
    </source>
</evidence>
<reference evidence="13" key="1">
    <citation type="submission" date="2025-08" db="UniProtKB">
        <authorList>
            <consortium name="RefSeq"/>
        </authorList>
    </citation>
    <scope>IDENTIFICATION</scope>
</reference>
<name>A0A1U7ZAD7_NELNU</name>
<protein>
    <recommendedName>
        <fullName evidence="11">O-fucosyltransferase family protein</fullName>
    </recommendedName>
</protein>
<dbReference type="GO" id="GO:0006004">
    <property type="term" value="P:fucose metabolic process"/>
    <property type="evidence" value="ECO:0007669"/>
    <property type="project" value="UniProtKB-KW"/>
</dbReference>
<dbReference type="InterPro" id="IPR052272">
    <property type="entry name" value="GT106_glycosyltransferase"/>
</dbReference>
<evidence type="ECO:0000256" key="4">
    <source>
        <dbReference type="ARBA" id="ARBA00022679"/>
    </source>
</evidence>
<keyword evidence="9" id="KW-0294">Fucose metabolism</keyword>
<evidence type="ECO:0000256" key="1">
    <source>
        <dbReference type="ARBA" id="ARBA00004167"/>
    </source>
</evidence>
<evidence type="ECO:0000256" key="7">
    <source>
        <dbReference type="ARBA" id="ARBA00023136"/>
    </source>
</evidence>
<dbReference type="Pfam" id="PF10250">
    <property type="entry name" value="O-FucT"/>
    <property type="match status" value="1"/>
</dbReference>
<keyword evidence="7" id="KW-0472">Membrane</keyword>
<dbReference type="PANTHER" id="PTHR31933:SF9">
    <property type="entry name" value="O-FUCOSYLTRANSFERASE 2"/>
    <property type="match status" value="1"/>
</dbReference>
<sequence>MASNVLVEADNGRGGAEEASLYGFEEIRVSHRFDSNAWLSSFQSRLHSSRPRSRQSLPRNPTAFPGFDFGPGYRSCHGKFSNFQRSGSFQSLFSSFDFSEWWKRKPWTSWNVIGFFSRQEQHQQLQLHQIVKGKAGGVWYWKRMRILVVITALVGCVCLMNWLLLSRLQHTVISPRDGFVNRNSSSVRVKWNKFGKGKRTHGIRYARMMALAAHALVEGEDKPEPNDLWEEPQLANFSWIPCAHQRNREPSEGNNGYILVSANGGINQQRIAVCNAVAVARLLNSTLVLPNFLQSGVWRDKSQFGDIYQEKHFINYLKPDIRIVKKLPVELRSLDLEAIGSLVTDDDIMKEAKPVFFLENILPILHQNGVVHLFGFGHRLAFDPIPFQLQRLRCRCNFHALQFIPKIQQTGALLIQRIRQYIPSQGSLDTNLVGPFVEEPNLKGQMDFSVKNSRYLALHMRFEIDMVAHSLCDFGGGEKEKKELEAFRKNHFPALAHREKTHKLPSAAALRSEGQCPLTPEEAVLMFAALGFSRKTRIYVAGAQIYGGKSSLAALTVLYPNLVTKEDLLSSSEIEPFKNFSSQLAALDFIACAAADAFSMTDSGSQLSSLVSGYRIYFGDGRMPTIRPNKRRLANIFLKNSTIEWKMFEKRVRKAVKQTKQAHERPVARSVYRHPRCKECMCTRD</sequence>
<dbReference type="InterPro" id="IPR024709">
    <property type="entry name" value="FucosylTrfase_pln"/>
</dbReference>
<dbReference type="AlphaFoldDB" id="A0A1U7ZAD7"/>
<dbReference type="PANTHER" id="PTHR31933">
    <property type="entry name" value="O-FUCOSYLTRANSFERASE 2-RELATED"/>
    <property type="match status" value="1"/>
</dbReference>
<dbReference type="GO" id="GO:0016757">
    <property type="term" value="F:glycosyltransferase activity"/>
    <property type="evidence" value="ECO:0007669"/>
    <property type="project" value="UniProtKB-KW"/>
</dbReference>
<dbReference type="CDD" id="cd11299">
    <property type="entry name" value="O-FucT_plant"/>
    <property type="match status" value="1"/>
</dbReference>
<proteinExistence type="inferred from homology"/>
<dbReference type="RefSeq" id="XP_010244141.1">
    <property type="nucleotide sequence ID" value="XM_010245839.2"/>
</dbReference>
<dbReference type="OrthoDB" id="1868072at2759"/>
<evidence type="ECO:0000313" key="12">
    <source>
        <dbReference type="Proteomes" id="UP000189703"/>
    </source>
</evidence>
<keyword evidence="10" id="KW-0119">Carbohydrate metabolism</keyword>
<evidence type="ECO:0000256" key="5">
    <source>
        <dbReference type="ARBA" id="ARBA00022692"/>
    </source>
</evidence>
<keyword evidence="5" id="KW-0812">Transmembrane</keyword>
<dbReference type="GO" id="GO:0016020">
    <property type="term" value="C:membrane"/>
    <property type="evidence" value="ECO:0007669"/>
    <property type="project" value="UniProtKB-SubCell"/>
</dbReference>
<comment type="subcellular location">
    <subcellularLocation>
        <location evidence="1">Membrane</location>
        <topology evidence="1">Single-pass membrane protein</topology>
    </subcellularLocation>
</comment>
<organism evidence="12 13">
    <name type="scientific">Nelumbo nucifera</name>
    <name type="common">Sacred lotus</name>
    <dbReference type="NCBI Taxonomy" id="4432"/>
    <lineage>
        <taxon>Eukaryota</taxon>
        <taxon>Viridiplantae</taxon>
        <taxon>Streptophyta</taxon>
        <taxon>Embryophyta</taxon>
        <taxon>Tracheophyta</taxon>
        <taxon>Spermatophyta</taxon>
        <taxon>Magnoliopsida</taxon>
        <taxon>Proteales</taxon>
        <taxon>Nelumbonaceae</taxon>
        <taxon>Nelumbo</taxon>
    </lineage>
</organism>
<dbReference type="eggNOG" id="ENOG502QU78">
    <property type="taxonomic scope" value="Eukaryota"/>
</dbReference>
<dbReference type="FunCoup" id="A0A1U7ZAD7">
    <property type="interactions" value="2145"/>
</dbReference>
<evidence type="ECO:0000256" key="10">
    <source>
        <dbReference type="ARBA" id="ARBA00023277"/>
    </source>
</evidence>
<keyword evidence="6" id="KW-1133">Transmembrane helix</keyword>
<evidence type="ECO:0000256" key="3">
    <source>
        <dbReference type="ARBA" id="ARBA00022676"/>
    </source>
</evidence>
<dbReference type="OMA" id="RYPRCKD"/>
<evidence type="ECO:0000256" key="8">
    <source>
        <dbReference type="ARBA" id="ARBA00023180"/>
    </source>
</evidence>
<evidence type="ECO:0000313" key="13">
    <source>
        <dbReference type="RefSeq" id="XP_010244141.1"/>
    </source>
</evidence>
<accession>A0A1U7ZAD7</accession>
<evidence type="ECO:0000256" key="9">
    <source>
        <dbReference type="ARBA" id="ARBA00023253"/>
    </source>
</evidence>
<keyword evidence="4" id="KW-0808">Transferase</keyword>
<dbReference type="KEGG" id="nnu:104588040"/>